<gene>
    <name evidence="8" type="ORF">VQ03_04305</name>
</gene>
<keyword evidence="6" id="KW-0521">NADP</keyword>
<protein>
    <recommendedName>
        <fullName evidence="4 6">dTDP-4-dehydrorhamnose reductase</fullName>
        <ecNumber evidence="3 6">1.1.1.133</ecNumber>
    </recommendedName>
</protein>
<dbReference type="InterPro" id="IPR036291">
    <property type="entry name" value="NAD(P)-bd_dom_sf"/>
</dbReference>
<comment type="catalytic activity">
    <reaction evidence="5 6">
        <text>dTDP-beta-L-rhamnose + NADP(+) = dTDP-4-dehydro-beta-L-rhamnose + NADPH + H(+)</text>
        <dbReference type="Rhea" id="RHEA:21796"/>
        <dbReference type="ChEBI" id="CHEBI:15378"/>
        <dbReference type="ChEBI" id="CHEBI:57510"/>
        <dbReference type="ChEBI" id="CHEBI:57783"/>
        <dbReference type="ChEBI" id="CHEBI:58349"/>
        <dbReference type="ChEBI" id="CHEBI:62830"/>
        <dbReference type="EC" id="1.1.1.133"/>
    </reaction>
</comment>
<comment type="function">
    <text evidence="6">Catalyzes the reduction of dTDP-6-deoxy-L-lyxo-4-hexulose to yield dTDP-L-rhamnose.</text>
</comment>
<evidence type="ECO:0000256" key="4">
    <source>
        <dbReference type="ARBA" id="ARBA00017099"/>
    </source>
</evidence>
<dbReference type="Pfam" id="PF04321">
    <property type="entry name" value="RmlD_sub_bind"/>
    <property type="match status" value="1"/>
</dbReference>
<organism evidence="8 9">
    <name type="scientific">Methylobacterium tarhaniae</name>
    <dbReference type="NCBI Taxonomy" id="1187852"/>
    <lineage>
        <taxon>Bacteria</taxon>
        <taxon>Pseudomonadati</taxon>
        <taxon>Pseudomonadota</taxon>
        <taxon>Alphaproteobacteria</taxon>
        <taxon>Hyphomicrobiales</taxon>
        <taxon>Methylobacteriaceae</taxon>
        <taxon>Methylobacterium</taxon>
    </lineage>
</organism>
<dbReference type="PANTHER" id="PTHR10491">
    <property type="entry name" value="DTDP-4-DEHYDRORHAMNOSE REDUCTASE"/>
    <property type="match status" value="1"/>
</dbReference>
<dbReference type="Proteomes" id="UP000036449">
    <property type="component" value="Unassembled WGS sequence"/>
</dbReference>
<proteinExistence type="inferred from homology"/>
<feature type="domain" description="RmlD-like substrate binding" evidence="7">
    <location>
        <begin position="474"/>
        <end position="667"/>
    </location>
</feature>
<dbReference type="Gene3D" id="3.90.25.10">
    <property type="entry name" value="UDP-galactose 4-epimerase, domain 1"/>
    <property type="match status" value="1"/>
</dbReference>
<dbReference type="Gene3D" id="3.40.50.720">
    <property type="entry name" value="NAD(P)-binding Rossmann-like Domain"/>
    <property type="match status" value="1"/>
</dbReference>
<reference evidence="8 9" key="1">
    <citation type="submission" date="2015-03" db="EMBL/GenBank/DDBJ databases">
        <title>Genome sequencing of Methylobacterium tarhaniae DSM 25844.</title>
        <authorList>
            <person name="Chaudhry V."/>
            <person name="Patil P.B."/>
        </authorList>
    </citation>
    <scope>NUCLEOTIDE SEQUENCE [LARGE SCALE GENOMIC DNA]</scope>
    <source>
        <strain evidence="8 9">DSM 25844</strain>
    </source>
</reference>
<comment type="pathway">
    <text evidence="1 6">Carbohydrate biosynthesis; dTDP-L-rhamnose biosynthesis.</text>
</comment>
<dbReference type="EC" id="1.1.1.133" evidence="3 6"/>
<sequence length="715" mass="77678">MLELWGGIECSIVRVGDAWRDQVAETGHRDRPDDLDRVASLGLTTLRYPVLWESVAPEDPDICDWTWHDDRLARLRRLGLAPVIGLVHHGSGPLYTNLLDPSFPHGLARHAGRVAARYPWITAFTPVNEPLTTARFAGLYGHWYPHARSKDAFLRMVVNQCRATLLAMRAIRAVTPAARLIQTEDIGKTFSTPALAGQAAYENERRWLSLDLLCGRVDPAHSWHARLHAAGVSPSDLDDFLGGEACPDVIGVNHYLTSERYLDEARGTYPSHLHGGNGRFLYADAEAVRIRHLAGLTGPRARLTEVWERYRRPLAVTEVHHGCTRDDQLRWLAAVWDAARDTHEAGVPVQAVTLWSLFGAMDWNSLLLRRNGHYEPGAFDIRSPEPRLTALGRAAQDLARTGRMHHPVLAAPGWWGRADRFYTQERDATENSLPPAPPPTDASPGPCIAILAGVGPYGAVIGRICTARGLASRLVDEKALAALLGEERAWAVIDATSLATAASAKRYPGGTFRADVRAGGRIAGLCARAGLPLLAFSSDLVFDGRLGRSAVESDPLQPSCSYGMSEAEREAGILSAHPRALIARTSLVFGLEDGSDEAERILADLAEGFSRSFPRGEIVSPTYLPDLVHAALDLLIDGESGSWHLVNEGETSRASFAARLARVAGLPPPAPPGPRDGRNTALASARGKLMPPLDDAVVRFVAACRPRVPGRLAAE</sequence>
<dbReference type="InterPro" id="IPR029903">
    <property type="entry name" value="RmlD-like-bd"/>
</dbReference>
<evidence type="ECO:0000256" key="5">
    <source>
        <dbReference type="ARBA" id="ARBA00048200"/>
    </source>
</evidence>
<comment type="caution">
    <text evidence="8">The sequence shown here is derived from an EMBL/GenBank/DDBJ whole genome shotgun (WGS) entry which is preliminary data.</text>
</comment>
<dbReference type="InterPro" id="IPR005913">
    <property type="entry name" value="dTDP_dehydrorham_reduct"/>
</dbReference>
<evidence type="ECO:0000259" key="7">
    <source>
        <dbReference type="Pfam" id="PF04321"/>
    </source>
</evidence>
<evidence type="ECO:0000256" key="6">
    <source>
        <dbReference type="RuleBase" id="RU364082"/>
    </source>
</evidence>
<dbReference type="InterPro" id="IPR017853">
    <property type="entry name" value="GH"/>
</dbReference>
<keyword evidence="6" id="KW-0560">Oxidoreductase</keyword>
<dbReference type="OrthoDB" id="9803892at2"/>
<evidence type="ECO:0000256" key="2">
    <source>
        <dbReference type="ARBA" id="ARBA00010944"/>
    </source>
</evidence>
<dbReference type="UniPathway" id="UPA00124"/>
<evidence type="ECO:0000313" key="9">
    <source>
        <dbReference type="Proteomes" id="UP000036449"/>
    </source>
</evidence>
<dbReference type="GO" id="GO:0008831">
    <property type="term" value="F:dTDP-4-dehydrorhamnose reductase activity"/>
    <property type="evidence" value="ECO:0007669"/>
    <property type="project" value="UniProtKB-EC"/>
</dbReference>
<dbReference type="PANTHER" id="PTHR10491:SF4">
    <property type="entry name" value="METHIONINE ADENOSYLTRANSFERASE 2 SUBUNIT BETA"/>
    <property type="match status" value="1"/>
</dbReference>
<comment type="cofactor">
    <cofactor evidence="6">
        <name>Mg(2+)</name>
        <dbReference type="ChEBI" id="CHEBI:18420"/>
    </cofactor>
    <text evidence="6">Binds 1 Mg(2+) ion per monomer.</text>
</comment>
<dbReference type="RefSeq" id="WP_048449625.1">
    <property type="nucleotide sequence ID" value="NZ_LABZ01000025.1"/>
</dbReference>
<accession>A0A0J6VXX0</accession>
<dbReference type="SUPFAM" id="SSF51735">
    <property type="entry name" value="NAD(P)-binding Rossmann-fold domains"/>
    <property type="match status" value="1"/>
</dbReference>
<dbReference type="SUPFAM" id="SSF51445">
    <property type="entry name" value="(Trans)glycosidases"/>
    <property type="match status" value="1"/>
</dbReference>
<name>A0A0J6VXX0_9HYPH</name>
<dbReference type="Gene3D" id="3.20.20.80">
    <property type="entry name" value="Glycosidases"/>
    <property type="match status" value="1"/>
</dbReference>
<evidence type="ECO:0000256" key="3">
    <source>
        <dbReference type="ARBA" id="ARBA00012929"/>
    </source>
</evidence>
<dbReference type="AlphaFoldDB" id="A0A0J6VXX0"/>
<keyword evidence="9" id="KW-1185">Reference proteome</keyword>
<dbReference type="PATRIC" id="fig|1187852.3.peg.3537"/>
<evidence type="ECO:0000256" key="1">
    <source>
        <dbReference type="ARBA" id="ARBA00004781"/>
    </source>
</evidence>
<comment type="similarity">
    <text evidence="2 6">Belongs to the dTDP-4-dehydrorhamnose reductase family.</text>
</comment>
<dbReference type="EMBL" id="LABZ01000025">
    <property type="protein sequence ID" value="KMO44161.1"/>
    <property type="molecule type" value="Genomic_DNA"/>
</dbReference>
<evidence type="ECO:0000313" key="8">
    <source>
        <dbReference type="EMBL" id="KMO44161.1"/>
    </source>
</evidence>
<dbReference type="GO" id="GO:0019305">
    <property type="term" value="P:dTDP-rhamnose biosynthetic process"/>
    <property type="evidence" value="ECO:0007669"/>
    <property type="project" value="UniProtKB-UniPathway"/>
</dbReference>